<feature type="transmembrane region" description="Helical" evidence="13">
    <location>
        <begin position="146"/>
        <end position="165"/>
    </location>
</feature>
<evidence type="ECO:0000256" key="2">
    <source>
        <dbReference type="ARBA" id="ARBA00010690"/>
    </source>
</evidence>
<feature type="transmembrane region" description="Helical" evidence="13">
    <location>
        <begin position="185"/>
        <end position="212"/>
    </location>
</feature>
<keyword evidence="10 13" id="KW-0472">Membrane</keyword>
<evidence type="ECO:0000256" key="5">
    <source>
        <dbReference type="ARBA" id="ARBA00022475"/>
    </source>
</evidence>
<evidence type="ECO:0000313" key="16">
    <source>
        <dbReference type="Proteomes" id="UP000236340"/>
    </source>
</evidence>
<feature type="compositionally biased region" description="Basic and acidic residues" evidence="14">
    <location>
        <begin position="7"/>
        <end position="23"/>
    </location>
</feature>
<sequence>MAEEQDQERSEQATDKRREEFRSKGQVAQSREVQTAMLLTAMLLMWFFYLPFFWPRLQKLVAGIWSRSGEIKVNPESMYDLGMAIFGQVAMLLAPIMLLVLVVGALSSIMQIGFLLTGKPMEPDLSKLNPIQGAKKFISKRSAVEVVKSLAKVGLVGVVAFKTVYNEFGNSILLVDMPPSETMRFLGRTAGLVLFKSCGVLIMLALFDYLFVRWEMEQKMKMTKQEQKEELKETEGDPQLRARVRSLQQEMARKRMMSEVPKADVVVTNPTHLSIALKYDRETMAAPQVIAKGADHLAMKIREIAREHRIVMVENKPVARALYKLDIGQAVPEELFTAVAEILAYVYGLKNK</sequence>
<organism evidence="15 16">
    <name type="scientific">Geothermobacter hydrogeniphilus</name>
    <dbReference type="NCBI Taxonomy" id="1969733"/>
    <lineage>
        <taxon>Bacteria</taxon>
        <taxon>Pseudomonadati</taxon>
        <taxon>Thermodesulfobacteriota</taxon>
        <taxon>Desulfuromonadia</taxon>
        <taxon>Desulfuromonadales</taxon>
        <taxon>Geothermobacteraceae</taxon>
        <taxon>Geothermobacter</taxon>
    </lineage>
</organism>
<evidence type="ECO:0000256" key="4">
    <source>
        <dbReference type="ARBA" id="ARBA00022448"/>
    </source>
</evidence>
<proteinExistence type="inferred from homology"/>
<dbReference type="GO" id="GO:0005886">
    <property type="term" value="C:plasma membrane"/>
    <property type="evidence" value="ECO:0007669"/>
    <property type="project" value="UniProtKB-SubCell"/>
</dbReference>
<evidence type="ECO:0000256" key="1">
    <source>
        <dbReference type="ARBA" id="ARBA00004651"/>
    </source>
</evidence>
<evidence type="ECO:0000256" key="6">
    <source>
        <dbReference type="ARBA" id="ARBA00022692"/>
    </source>
</evidence>
<evidence type="ECO:0000256" key="11">
    <source>
        <dbReference type="ARBA" id="ARBA00023225"/>
    </source>
</evidence>
<evidence type="ECO:0000256" key="14">
    <source>
        <dbReference type="SAM" id="MobiDB-lite"/>
    </source>
</evidence>
<dbReference type="PRINTS" id="PR00950">
    <property type="entry name" value="TYPE3IMSPROT"/>
</dbReference>
<dbReference type="FunFam" id="3.40.1690.10:FF:000001">
    <property type="entry name" value="Flagellar biosynthetic protein FlhB"/>
    <property type="match status" value="1"/>
</dbReference>
<dbReference type="EMBL" id="PPFX01000005">
    <property type="protein sequence ID" value="PNU21134.1"/>
    <property type="molecule type" value="Genomic_DNA"/>
</dbReference>
<dbReference type="GO" id="GO:0044780">
    <property type="term" value="P:bacterial-type flagellum assembly"/>
    <property type="evidence" value="ECO:0007669"/>
    <property type="project" value="InterPro"/>
</dbReference>
<gene>
    <name evidence="13 15" type="primary">flhB</name>
    <name evidence="15" type="ORF">C2E25_03625</name>
</gene>
<feature type="region of interest" description="Disordered" evidence="14">
    <location>
        <begin position="1"/>
        <end position="25"/>
    </location>
</feature>
<evidence type="ECO:0000256" key="9">
    <source>
        <dbReference type="ARBA" id="ARBA00022989"/>
    </source>
</evidence>
<protein>
    <recommendedName>
        <fullName evidence="3 13">Flagellar biosynthetic protein FlhB</fullName>
    </recommendedName>
</protein>
<keyword evidence="8 13" id="KW-0653">Protein transport</keyword>
<comment type="function">
    <text evidence="12 13">Required for formation of the rod structure in the basal body of the flagellar apparatus. Together with FliI and FliH, may constitute the export apparatus of flagellin.</text>
</comment>
<comment type="subcellular location">
    <subcellularLocation>
        <location evidence="1">Cell membrane</location>
        <topology evidence="1">Multi-pass membrane protein</topology>
    </subcellularLocation>
</comment>
<dbReference type="AlphaFoldDB" id="A0A2K2HCY0"/>
<dbReference type="PANTHER" id="PTHR30531:SF12">
    <property type="entry name" value="FLAGELLAR BIOSYNTHETIC PROTEIN FLHB"/>
    <property type="match status" value="1"/>
</dbReference>
<dbReference type="NCBIfam" id="TIGR00328">
    <property type="entry name" value="flhB"/>
    <property type="match status" value="1"/>
</dbReference>
<evidence type="ECO:0000256" key="3">
    <source>
        <dbReference type="ARBA" id="ARBA00021622"/>
    </source>
</evidence>
<keyword evidence="7 13" id="KW-1005">Bacterial flagellum biogenesis</keyword>
<dbReference type="SUPFAM" id="SSF160544">
    <property type="entry name" value="EscU C-terminal domain-like"/>
    <property type="match status" value="1"/>
</dbReference>
<comment type="similarity">
    <text evidence="2 13">Belongs to the type III secretion exporter family.</text>
</comment>
<keyword evidence="5 13" id="KW-1003">Cell membrane</keyword>
<dbReference type="InterPro" id="IPR029025">
    <property type="entry name" value="T3SS_substrate_exporter_C"/>
</dbReference>
<comment type="caution">
    <text evidence="15">The sequence shown here is derived from an EMBL/GenBank/DDBJ whole genome shotgun (WGS) entry which is preliminary data.</text>
</comment>
<dbReference type="Proteomes" id="UP000236340">
    <property type="component" value="Unassembled WGS sequence"/>
</dbReference>
<dbReference type="Gene3D" id="6.10.250.2080">
    <property type="match status" value="1"/>
</dbReference>
<dbReference type="Pfam" id="PF01312">
    <property type="entry name" value="Bac_export_2"/>
    <property type="match status" value="1"/>
</dbReference>
<keyword evidence="6 13" id="KW-0812">Transmembrane</keyword>
<keyword evidence="15" id="KW-0969">Cilium</keyword>
<feature type="transmembrane region" description="Helical" evidence="13">
    <location>
        <begin position="85"/>
        <end position="106"/>
    </location>
</feature>
<evidence type="ECO:0000256" key="10">
    <source>
        <dbReference type="ARBA" id="ARBA00023136"/>
    </source>
</evidence>
<evidence type="ECO:0000313" key="15">
    <source>
        <dbReference type="EMBL" id="PNU21134.1"/>
    </source>
</evidence>
<keyword evidence="9 13" id="KW-1133">Transmembrane helix</keyword>
<dbReference type="InterPro" id="IPR006136">
    <property type="entry name" value="FlhB"/>
</dbReference>
<evidence type="ECO:0000256" key="13">
    <source>
        <dbReference type="RuleBase" id="RU364091"/>
    </source>
</evidence>
<dbReference type="GO" id="GO:0009306">
    <property type="term" value="P:protein secretion"/>
    <property type="evidence" value="ECO:0007669"/>
    <property type="project" value="InterPro"/>
</dbReference>
<dbReference type="Gene3D" id="3.40.1690.10">
    <property type="entry name" value="secretion proteins EscU"/>
    <property type="match status" value="1"/>
</dbReference>
<evidence type="ECO:0000256" key="12">
    <source>
        <dbReference type="ARBA" id="ARBA00025078"/>
    </source>
</evidence>
<evidence type="ECO:0000256" key="7">
    <source>
        <dbReference type="ARBA" id="ARBA00022795"/>
    </source>
</evidence>
<evidence type="ECO:0000256" key="8">
    <source>
        <dbReference type="ARBA" id="ARBA00022927"/>
    </source>
</evidence>
<name>A0A2K2HCY0_9BACT</name>
<reference evidence="15 16" key="1">
    <citation type="journal article" date="2018" name="Genome Announc.">
        <title>Genome Sequence of Geothermobacter sp. HR-1 Iron Reducer from the Loihi Seamount.</title>
        <authorList>
            <person name="Smith H."/>
            <person name="Abuyen K."/>
            <person name="Tremblay J."/>
            <person name="Savalia P."/>
            <person name="Perez-Rodriguez I."/>
            <person name="Emerson D."/>
            <person name="Tully B."/>
            <person name="Amend J."/>
        </authorList>
    </citation>
    <scope>NUCLEOTIDE SEQUENCE [LARGE SCALE GENOMIC DNA]</scope>
    <source>
        <strain evidence="15 16">HR-1</strain>
    </source>
</reference>
<keyword evidence="15" id="KW-0966">Cell projection</keyword>
<keyword evidence="11 13" id="KW-1006">Bacterial flagellum protein export</keyword>
<dbReference type="InterPro" id="IPR006135">
    <property type="entry name" value="T3SS_substrate_exporter"/>
</dbReference>
<dbReference type="RefSeq" id="WP_103114429.1">
    <property type="nucleotide sequence ID" value="NZ_PPFX01000005.1"/>
</dbReference>
<keyword evidence="15" id="KW-0282">Flagellum</keyword>
<dbReference type="PANTHER" id="PTHR30531">
    <property type="entry name" value="FLAGELLAR BIOSYNTHETIC PROTEIN FLHB"/>
    <property type="match status" value="1"/>
</dbReference>
<accession>A0A2K2HCY0</accession>
<dbReference type="OrthoDB" id="9807950at2"/>
<keyword evidence="4 13" id="KW-0813">Transport</keyword>
<feature type="transmembrane region" description="Helical" evidence="13">
    <location>
        <begin position="36"/>
        <end position="54"/>
    </location>
</feature>